<dbReference type="Proteomes" id="UP001597541">
    <property type="component" value="Unassembled WGS sequence"/>
</dbReference>
<organism evidence="5 6">
    <name type="scientific">Paenibacillus gansuensis</name>
    <dbReference type="NCBI Taxonomy" id="306542"/>
    <lineage>
        <taxon>Bacteria</taxon>
        <taxon>Bacillati</taxon>
        <taxon>Bacillota</taxon>
        <taxon>Bacilli</taxon>
        <taxon>Bacillales</taxon>
        <taxon>Paenibacillaceae</taxon>
        <taxon>Paenibacillus</taxon>
    </lineage>
</organism>
<dbReference type="SUPFAM" id="SSF53613">
    <property type="entry name" value="Ribokinase-like"/>
    <property type="match status" value="1"/>
</dbReference>
<dbReference type="EMBL" id="JBHUME010000008">
    <property type="protein sequence ID" value="MFD2613594.1"/>
    <property type="molecule type" value="Genomic_DNA"/>
</dbReference>
<proteinExistence type="inferred from homology"/>
<dbReference type="GO" id="GO:0016301">
    <property type="term" value="F:kinase activity"/>
    <property type="evidence" value="ECO:0007669"/>
    <property type="project" value="UniProtKB-KW"/>
</dbReference>
<dbReference type="PANTHER" id="PTHR43085:SF57">
    <property type="entry name" value="CARBOHYDRATE KINASE PFKB DOMAIN-CONTAINING PROTEIN"/>
    <property type="match status" value="1"/>
</dbReference>
<evidence type="ECO:0000256" key="1">
    <source>
        <dbReference type="ARBA" id="ARBA00010688"/>
    </source>
</evidence>
<dbReference type="PANTHER" id="PTHR43085">
    <property type="entry name" value="HEXOKINASE FAMILY MEMBER"/>
    <property type="match status" value="1"/>
</dbReference>
<keyword evidence="2 5" id="KW-0808">Transferase</keyword>
<dbReference type="InterPro" id="IPR050306">
    <property type="entry name" value="PfkB_Carbo_kinase"/>
</dbReference>
<gene>
    <name evidence="5" type="ORF">ACFSUF_14270</name>
</gene>
<sequence>MASQQEVIVVAGHICLDIIPEMKAVSGTLHELLVPGKLVDTGPAVLSTGGAVSNTGLALHRLGFPVRLMGKIGDDLFGRAVQDILRSYSPQLAETMVVAKGEASSYTIVINPPLVDRVFLHCTGANDTFHAADVVEDTVKQAGMFHFGYPPLMRTMYMEEGKELKAALRKAKSCGATVSLDMAKPDPASDAGAADWKRILSRVLPYVDLFLPSFDEIVYMLRRDVYDELSAKAGGGELIPFATRELLTSLADELIAKGAAVAAIKLGEHGLYAKTTSDAGRFRDIAGRRPDGWESEWLDQEYYATCYKVEAAGTTGAGDCTIAGFLAGWNTGRSMADTMKSAVGVGACNVEKADAVTGVPSWQRVRSRIDAGWESRAMALPLEGLVKVSSGLYSKPDRS</sequence>
<reference evidence="6" key="1">
    <citation type="journal article" date="2019" name="Int. J. Syst. Evol. Microbiol.">
        <title>The Global Catalogue of Microorganisms (GCM) 10K type strain sequencing project: providing services to taxonomists for standard genome sequencing and annotation.</title>
        <authorList>
            <consortium name="The Broad Institute Genomics Platform"/>
            <consortium name="The Broad Institute Genome Sequencing Center for Infectious Disease"/>
            <person name="Wu L."/>
            <person name="Ma J."/>
        </authorList>
    </citation>
    <scope>NUCLEOTIDE SEQUENCE [LARGE SCALE GENOMIC DNA]</scope>
    <source>
        <strain evidence="6">KCTC 3950</strain>
    </source>
</reference>
<evidence type="ECO:0000256" key="2">
    <source>
        <dbReference type="ARBA" id="ARBA00022679"/>
    </source>
</evidence>
<comment type="similarity">
    <text evidence="1">Belongs to the carbohydrate kinase PfkB family.</text>
</comment>
<dbReference type="Pfam" id="PF00294">
    <property type="entry name" value="PfkB"/>
    <property type="match status" value="1"/>
</dbReference>
<evidence type="ECO:0000256" key="3">
    <source>
        <dbReference type="ARBA" id="ARBA00022777"/>
    </source>
</evidence>
<dbReference type="RefSeq" id="WP_377603620.1">
    <property type="nucleotide sequence ID" value="NZ_JBHUME010000008.1"/>
</dbReference>
<comment type="caution">
    <text evidence="5">The sequence shown here is derived from an EMBL/GenBank/DDBJ whole genome shotgun (WGS) entry which is preliminary data.</text>
</comment>
<evidence type="ECO:0000313" key="5">
    <source>
        <dbReference type="EMBL" id="MFD2613594.1"/>
    </source>
</evidence>
<dbReference type="InterPro" id="IPR029056">
    <property type="entry name" value="Ribokinase-like"/>
</dbReference>
<feature type="domain" description="Carbohydrate kinase PfkB" evidence="4">
    <location>
        <begin position="35"/>
        <end position="360"/>
    </location>
</feature>
<accession>A0ABW5PGE5</accession>
<name>A0ABW5PGE5_9BACL</name>
<keyword evidence="6" id="KW-1185">Reference proteome</keyword>
<evidence type="ECO:0000259" key="4">
    <source>
        <dbReference type="Pfam" id="PF00294"/>
    </source>
</evidence>
<protein>
    <submittedName>
        <fullName evidence="5">Carbohydrate kinase family protein</fullName>
        <ecNumber evidence="5">2.7.1.-</ecNumber>
    </submittedName>
</protein>
<evidence type="ECO:0000313" key="6">
    <source>
        <dbReference type="Proteomes" id="UP001597541"/>
    </source>
</evidence>
<dbReference type="Gene3D" id="3.40.1190.20">
    <property type="match status" value="1"/>
</dbReference>
<keyword evidence="3 5" id="KW-0418">Kinase</keyword>
<dbReference type="InterPro" id="IPR011611">
    <property type="entry name" value="PfkB_dom"/>
</dbReference>
<dbReference type="EC" id="2.7.1.-" evidence="5"/>